<dbReference type="Pfam" id="PF20256">
    <property type="entry name" value="MoCoBD_2"/>
    <property type="match status" value="1"/>
</dbReference>
<feature type="domain" description="Aldehyde oxidase/xanthine dehydrogenase a/b hammerhead" evidence="2">
    <location>
        <begin position="16"/>
        <end position="122"/>
    </location>
</feature>
<dbReference type="SUPFAM" id="SSF56003">
    <property type="entry name" value="Molybdenum cofactor-binding domain"/>
    <property type="match status" value="1"/>
</dbReference>
<dbReference type="EMBL" id="JBHRTS010000001">
    <property type="protein sequence ID" value="MFC3193032.1"/>
    <property type="molecule type" value="Genomic_DNA"/>
</dbReference>
<dbReference type="PANTHER" id="PTHR45444">
    <property type="entry name" value="XANTHINE DEHYDROGENASE"/>
    <property type="match status" value="1"/>
</dbReference>
<dbReference type="InterPro" id="IPR014309">
    <property type="entry name" value="Xanthine_DH_Mopterin-bd_su"/>
</dbReference>
<name>A0ABV7JC75_9GAMM</name>
<dbReference type="GO" id="GO:0004854">
    <property type="term" value="F:xanthine dehydrogenase activity"/>
    <property type="evidence" value="ECO:0007669"/>
    <property type="project" value="UniProtKB-EC"/>
</dbReference>
<evidence type="ECO:0000313" key="4">
    <source>
        <dbReference type="Proteomes" id="UP001595533"/>
    </source>
</evidence>
<dbReference type="InterPro" id="IPR016208">
    <property type="entry name" value="Ald_Oxase/xanthine_DH-like"/>
</dbReference>
<dbReference type="InterPro" id="IPR037165">
    <property type="entry name" value="AldOxase/xan_DH_Mopterin-bd_sf"/>
</dbReference>
<protein>
    <submittedName>
        <fullName evidence="3">Xanthine dehydrogenase molybdopterin binding subunit</fullName>
        <ecNumber evidence="3">1.17.1.4</ecNumber>
    </submittedName>
</protein>
<gene>
    <name evidence="3" type="primary">xdhB</name>
    <name evidence="3" type="ORF">ACFODZ_02145</name>
</gene>
<dbReference type="InterPro" id="IPR036856">
    <property type="entry name" value="Ald_Oxase/Xan_DH_a/b_sf"/>
</dbReference>
<dbReference type="EC" id="1.17.1.4" evidence="3"/>
<dbReference type="Proteomes" id="UP001595533">
    <property type="component" value="Unassembled WGS sequence"/>
</dbReference>
<proteinExistence type="predicted"/>
<keyword evidence="3" id="KW-0560">Oxidoreductase</keyword>
<dbReference type="NCBIfam" id="TIGR02965">
    <property type="entry name" value="xanthine_xdhB"/>
    <property type="match status" value="1"/>
</dbReference>
<dbReference type="SUPFAM" id="SSF54665">
    <property type="entry name" value="CO dehydrogenase molybdoprotein N-domain-like"/>
    <property type="match status" value="1"/>
</dbReference>
<reference evidence="4" key="1">
    <citation type="journal article" date="2019" name="Int. J. Syst. Evol. Microbiol.">
        <title>The Global Catalogue of Microorganisms (GCM) 10K type strain sequencing project: providing services to taxonomists for standard genome sequencing and annotation.</title>
        <authorList>
            <consortium name="The Broad Institute Genomics Platform"/>
            <consortium name="The Broad Institute Genome Sequencing Center for Infectious Disease"/>
            <person name="Wu L."/>
            <person name="Ma J."/>
        </authorList>
    </citation>
    <scope>NUCLEOTIDE SEQUENCE [LARGE SCALE GENOMIC DNA]</scope>
    <source>
        <strain evidence="4">KCTC 42953</strain>
    </source>
</reference>
<accession>A0ABV7JC75</accession>
<evidence type="ECO:0000259" key="2">
    <source>
        <dbReference type="SMART" id="SM01008"/>
    </source>
</evidence>
<organism evidence="3 4">
    <name type="scientific">Marinicella sediminis</name>
    <dbReference type="NCBI Taxonomy" id="1792834"/>
    <lineage>
        <taxon>Bacteria</taxon>
        <taxon>Pseudomonadati</taxon>
        <taxon>Pseudomonadota</taxon>
        <taxon>Gammaproteobacteria</taxon>
        <taxon>Lysobacterales</taxon>
        <taxon>Marinicellaceae</taxon>
        <taxon>Marinicella</taxon>
    </lineage>
</organism>
<feature type="compositionally biased region" description="Basic and acidic residues" evidence="1">
    <location>
        <begin position="1"/>
        <end position="12"/>
    </location>
</feature>
<dbReference type="Gene3D" id="3.90.1170.50">
    <property type="entry name" value="Aldehyde oxidase/xanthine dehydrogenase, a/b hammerhead"/>
    <property type="match status" value="1"/>
</dbReference>
<dbReference type="InterPro" id="IPR046867">
    <property type="entry name" value="AldOxase/xan_DH_MoCoBD2"/>
</dbReference>
<dbReference type="SMART" id="SM01008">
    <property type="entry name" value="Ald_Xan_dh_C"/>
    <property type="match status" value="1"/>
</dbReference>
<keyword evidence="4" id="KW-1185">Reference proteome</keyword>
<dbReference type="InterPro" id="IPR008274">
    <property type="entry name" value="AldOxase/xan_DH_MoCoBD1"/>
</dbReference>
<dbReference type="Pfam" id="PF02738">
    <property type="entry name" value="MoCoBD_1"/>
    <property type="match status" value="1"/>
</dbReference>
<feature type="region of interest" description="Disordered" evidence="1">
    <location>
        <begin position="1"/>
        <end position="22"/>
    </location>
</feature>
<dbReference type="PANTHER" id="PTHR45444:SF3">
    <property type="entry name" value="XANTHINE DEHYDROGENASE"/>
    <property type="match status" value="1"/>
</dbReference>
<dbReference type="RefSeq" id="WP_077409688.1">
    <property type="nucleotide sequence ID" value="NZ_JBHRTS010000001.1"/>
</dbReference>
<dbReference type="Gene3D" id="3.30.365.10">
    <property type="entry name" value="Aldehyde oxidase/xanthine dehydrogenase, molybdopterin binding domain"/>
    <property type="match status" value="4"/>
</dbReference>
<sequence length="773" mass="84373">MAFKDRPHDAAHSHVTGTSEFIDDRPRQAGELVVLVFASPVAHARIDLLDTATARTLPGVVGIYTHQDLQHNRWGSIIQDQPLLAEDDINYVGEPLAVIAATNMASALEAREAIELSTTELPAVLHLEEAISQHHFMGETLHLMTGDPDGELNRSPHLINGDFHSGGQEQFYLESQATIVYPEENQCLHVHASAQHPTEVQHVVAHALGLEQHQVVCTVKRMGGGFGGKESQSAHYAALAALVAHHTGKPARLVLSKDEDMIATGKRHPFKTNYQVGFDEHGRILALQATLVADGGAFTDLSPAILQRAMFHIDNAYHLPNARISGKLAKTHTHPHTAFRGFGGPQGAAVIEHIMETIGQHLKMDALDVRLANCYQGNEQKTPYGQQVEDNQLPRLFDTLINSCEYRHRRQRITTHNKQAKHIVKGLAMTAVKFGISFTTRFLNQGNALVNVHTDGTVQVSTGATEMGQGVNSKIRKIVAETLGIEENDVRIMATSTEKNANTSATAASSGSDLNGAAADLACRKITARLANIAIQLWQGFVPDDTHELSIDPDLNTSAVTFRGGLVINNNQKDQQLPFKTLVKTAYLNRISLSEYAHYRTPDIYFDKATGKGRPFLYYTNGVAASEVSIDRYSGEVKILRSDVLMDLGRRIADGIDHGQTAGGFVQGAGWVTTEQLYYDDQGKLLSHSPTTYKIPAIHDTPRQFNIDFIENHNNLKNIRGSKAVGEPPLLLGLSVFCAIKDALHQAGLSETSALNIPATNEAVLTMLSDGSQ</sequence>
<dbReference type="InterPro" id="IPR000674">
    <property type="entry name" value="Ald_Oxase/Xan_DH_a/b"/>
</dbReference>
<dbReference type="Pfam" id="PF01315">
    <property type="entry name" value="Ald_Xan_dh_C"/>
    <property type="match status" value="1"/>
</dbReference>
<evidence type="ECO:0000313" key="3">
    <source>
        <dbReference type="EMBL" id="MFC3193032.1"/>
    </source>
</evidence>
<comment type="caution">
    <text evidence="3">The sequence shown here is derived from an EMBL/GenBank/DDBJ whole genome shotgun (WGS) entry which is preliminary data.</text>
</comment>
<evidence type="ECO:0000256" key="1">
    <source>
        <dbReference type="SAM" id="MobiDB-lite"/>
    </source>
</evidence>